<dbReference type="InterPro" id="IPR023395">
    <property type="entry name" value="MCP_dom_sf"/>
</dbReference>
<evidence type="ECO:0000256" key="3">
    <source>
        <dbReference type="ARBA" id="ARBA00022448"/>
    </source>
</evidence>
<evidence type="ECO:0000256" key="10">
    <source>
        <dbReference type="SAM" id="Phobius"/>
    </source>
</evidence>
<evidence type="ECO:0000256" key="9">
    <source>
        <dbReference type="RuleBase" id="RU000488"/>
    </source>
</evidence>
<proteinExistence type="inferred from homology"/>
<evidence type="ECO:0000256" key="1">
    <source>
        <dbReference type="ARBA" id="ARBA00004141"/>
    </source>
</evidence>
<feature type="repeat" description="Solcar" evidence="8">
    <location>
        <begin position="160"/>
        <end position="248"/>
    </location>
</feature>
<name>A0A1I8H4P3_9PLAT</name>
<evidence type="ECO:0000256" key="7">
    <source>
        <dbReference type="ARBA" id="ARBA00023136"/>
    </source>
</evidence>
<feature type="repeat" description="Solcar" evidence="8">
    <location>
        <begin position="70"/>
        <end position="153"/>
    </location>
</feature>
<organism evidence="11 12">
    <name type="scientific">Macrostomum lignano</name>
    <dbReference type="NCBI Taxonomy" id="282301"/>
    <lineage>
        <taxon>Eukaryota</taxon>
        <taxon>Metazoa</taxon>
        <taxon>Spiralia</taxon>
        <taxon>Lophotrochozoa</taxon>
        <taxon>Platyhelminthes</taxon>
        <taxon>Rhabditophora</taxon>
        <taxon>Macrostomorpha</taxon>
        <taxon>Macrostomida</taxon>
        <taxon>Macrostomidae</taxon>
        <taxon>Macrostomum</taxon>
    </lineage>
</organism>
<sequence length="254" mass="26605">QEALLSGAAAGLLVDLSLYPLDTLKTRAQSSAGFWSSGGLRGLFQGVSVVSLLSMPGAAVFFVTYDTGKRRRLPVPVAACLGEAAACLVRVPCEVVKQRAQTDRLGRRPYRIFADCLREEGPAGLYRGFRSTIIRELPFASLQFPLWEALKALAGPGWADKPATSAASGFAAGGLAAFLTTPLDVAKTRIMLASSHDRLASGSVLAALSTVHSERGLPGLFAGAAPRTAMIAIGGAVFLGVYDTVRLLLSRLAS</sequence>
<evidence type="ECO:0000313" key="12">
    <source>
        <dbReference type="WBParaSite" id="maker-uti_cns_0004475-snap-gene-0.10-mRNA-1"/>
    </source>
</evidence>
<feature type="transmembrane region" description="Helical" evidence="10">
    <location>
        <begin position="42"/>
        <end position="63"/>
    </location>
</feature>
<dbReference type="SUPFAM" id="SSF103506">
    <property type="entry name" value="Mitochondrial carrier"/>
    <property type="match status" value="1"/>
</dbReference>
<dbReference type="GO" id="GO:0016020">
    <property type="term" value="C:membrane"/>
    <property type="evidence" value="ECO:0007669"/>
    <property type="project" value="UniProtKB-SubCell"/>
</dbReference>
<accession>A0A1I8H4P3</accession>
<dbReference type="Pfam" id="PF00153">
    <property type="entry name" value="Mito_carr"/>
    <property type="match status" value="3"/>
</dbReference>
<dbReference type="PANTHER" id="PTHR45667">
    <property type="entry name" value="S-ADENOSYLMETHIONINE MITOCHONDRIAL CARRIER PROTEIN"/>
    <property type="match status" value="1"/>
</dbReference>
<keyword evidence="7 8" id="KW-0472">Membrane</keyword>
<comment type="subcellular location">
    <subcellularLocation>
        <location evidence="1">Membrane</location>
        <topology evidence="1">Multi-pass membrane protein</topology>
    </subcellularLocation>
</comment>
<keyword evidence="5" id="KW-0677">Repeat</keyword>
<dbReference type="InterPro" id="IPR018108">
    <property type="entry name" value="MCP_transmembrane"/>
</dbReference>
<evidence type="ECO:0000256" key="5">
    <source>
        <dbReference type="ARBA" id="ARBA00022737"/>
    </source>
</evidence>
<dbReference type="AlphaFoldDB" id="A0A1I8H4P3"/>
<keyword evidence="4 8" id="KW-0812">Transmembrane</keyword>
<dbReference type="Gene3D" id="1.50.40.10">
    <property type="entry name" value="Mitochondrial carrier domain"/>
    <property type="match status" value="1"/>
</dbReference>
<evidence type="ECO:0000256" key="6">
    <source>
        <dbReference type="ARBA" id="ARBA00022989"/>
    </source>
</evidence>
<dbReference type="WBParaSite" id="maker-uti_cns_0004475-snap-gene-0.10-mRNA-1">
    <property type="protein sequence ID" value="maker-uti_cns_0004475-snap-gene-0.10-mRNA-1"/>
    <property type="gene ID" value="maker-uti_cns_0004475-snap-gene-0.10"/>
</dbReference>
<protein>
    <submittedName>
        <fullName evidence="12">S-adenosylmethionine mitochondrial carrier protein</fullName>
    </submittedName>
</protein>
<keyword evidence="6 10" id="KW-1133">Transmembrane helix</keyword>
<keyword evidence="11" id="KW-1185">Reference proteome</keyword>
<reference evidence="12" key="1">
    <citation type="submission" date="2016-11" db="UniProtKB">
        <authorList>
            <consortium name="WormBaseParasite"/>
        </authorList>
    </citation>
    <scope>IDENTIFICATION</scope>
</reference>
<dbReference type="PROSITE" id="PS50920">
    <property type="entry name" value="SOLCAR"/>
    <property type="match status" value="2"/>
</dbReference>
<dbReference type="Proteomes" id="UP000095280">
    <property type="component" value="Unplaced"/>
</dbReference>
<evidence type="ECO:0000256" key="4">
    <source>
        <dbReference type="ARBA" id="ARBA00022692"/>
    </source>
</evidence>
<evidence type="ECO:0000256" key="2">
    <source>
        <dbReference type="ARBA" id="ARBA00006375"/>
    </source>
</evidence>
<comment type="similarity">
    <text evidence="2 9">Belongs to the mitochondrial carrier (TC 2.A.29) family.</text>
</comment>
<evidence type="ECO:0000256" key="8">
    <source>
        <dbReference type="PROSITE-ProRule" id="PRU00282"/>
    </source>
</evidence>
<evidence type="ECO:0000313" key="11">
    <source>
        <dbReference type="Proteomes" id="UP000095280"/>
    </source>
</evidence>
<keyword evidence="3 9" id="KW-0813">Transport</keyword>